<feature type="domain" description="XPG N-terminal" evidence="9">
    <location>
        <begin position="1"/>
        <end position="100"/>
    </location>
</feature>
<dbReference type="InterPro" id="IPR006086">
    <property type="entry name" value="XPG-I_dom"/>
</dbReference>
<dbReference type="SUPFAM" id="SSF88723">
    <property type="entry name" value="PIN domain-like"/>
    <property type="match status" value="1"/>
</dbReference>
<dbReference type="SMART" id="SM00484">
    <property type="entry name" value="XPGI"/>
    <property type="match status" value="1"/>
</dbReference>
<dbReference type="Proteomes" id="UP001221757">
    <property type="component" value="Unassembled WGS sequence"/>
</dbReference>
<dbReference type="InterPro" id="IPR006085">
    <property type="entry name" value="XPG_DNA_repair_N"/>
</dbReference>
<dbReference type="PRINTS" id="PR00853">
    <property type="entry name" value="XPGRADSUPER"/>
</dbReference>
<proteinExistence type="predicted"/>
<reference evidence="10" key="1">
    <citation type="submission" date="2023-03" db="EMBL/GenBank/DDBJ databases">
        <title>Massive genome expansion in bonnet fungi (Mycena s.s.) driven by repeated elements and novel gene families across ecological guilds.</title>
        <authorList>
            <consortium name="Lawrence Berkeley National Laboratory"/>
            <person name="Harder C.B."/>
            <person name="Miyauchi S."/>
            <person name="Viragh M."/>
            <person name="Kuo A."/>
            <person name="Thoen E."/>
            <person name="Andreopoulos B."/>
            <person name="Lu D."/>
            <person name="Skrede I."/>
            <person name="Drula E."/>
            <person name="Henrissat B."/>
            <person name="Morin E."/>
            <person name="Kohler A."/>
            <person name="Barry K."/>
            <person name="LaButti K."/>
            <person name="Morin E."/>
            <person name="Salamov A."/>
            <person name="Lipzen A."/>
            <person name="Mereny Z."/>
            <person name="Hegedus B."/>
            <person name="Baldrian P."/>
            <person name="Stursova M."/>
            <person name="Weitz H."/>
            <person name="Taylor A."/>
            <person name="Grigoriev I.V."/>
            <person name="Nagy L.G."/>
            <person name="Martin F."/>
            <person name="Kauserud H."/>
        </authorList>
    </citation>
    <scope>NUCLEOTIDE SEQUENCE</scope>
    <source>
        <strain evidence="10">CBHHK067</strain>
    </source>
</reference>
<accession>A0AAD7CUG8</accession>
<dbReference type="InterPro" id="IPR006084">
    <property type="entry name" value="XPG/Rad2"/>
</dbReference>
<evidence type="ECO:0000256" key="2">
    <source>
        <dbReference type="ARBA" id="ARBA00022722"/>
    </source>
</evidence>
<dbReference type="GO" id="GO:0006281">
    <property type="term" value="P:DNA repair"/>
    <property type="evidence" value="ECO:0007669"/>
    <property type="project" value="UniProtKB-ARBA"/>
</dbReference>
<dbReference type="AlphaFoldDB" id="A0AAD7CUG8"/>
<evidence type="ECO:0000256" key="3">
    <source>
        <dbReference type="ARBA" id="ARBA00022723"/>
    </source>
</evidence>
<dbReference type="PANTHER" id="PTHR11081">
    <property type="entry name" value="FLAP ENDONUCLEASE FAMILY MEMBER"/>
    <property type="match status" value="1"/>
</dbReference>
<dbReference type="PANTHER" id="PTHR11081:SF9">
    <property type="entry name" value="FLAP ENDONUCLEASE 1"/>
    <property type="match status" value="1"/>
</dbReference>
<keyword evidence="5" id="KW-0378">Hydrolase</keyword>
<organism evidence="10 11">
    <name type="scientific">Mycena rosella</name>
    <name type="common">Pink bonnet</name>
    <name type="synonym">Agaricus rosellus</name>
    <dbReference type="NCBI Taxonomy" id="1033263"/>
    <lineage>
        <taxon>Eukaryota</taxon>
        <taxon>Fungi</taxon>
        <taxon>Dikarya</taxon>
        <taxon>Basidiomycota</taxon>
        <taxon>Agaricomycotina</taxon>
        <taxon>Agaricomycetes</taxon>
        <taxon>Agaricomycetidae</taxon>
        <taxon>Agaricales</taxon>
        <taxon>Marasmiineae</taxon>
        <taxon>Mycenaceae</taxon>
        <taxon>Mycena</taxon>
    </lineage>
</organism>
<dbReference type="InterPro" id="IPR036279">
    <property type="entry name" value="5-3_exonuclease_C_sf"/>
</dbReference>
<dbReference type="SMART" id="SM00485">
    <property type="entry name" value="XPGN"/>
    <property type="match status" value="1"/>
</dbReference>
<evidence type="ECO:0000256" key="1">
    <source>
        <dbReference type="ARBA" id="ARBA00001946"/>
    </source>
</evidence>
<sequence>MGVLGLTPFLLKSFPEVVKQLPDRLQGLAGKTVVIDGTLITQRLHFSQVPHAYRHMLGWYRLVKEFEASGVSAICVFDGKERSLAKARETERRREIQRLAVARGSIELDRVKRLNRLIDVLDRFQKLDAIQRGRVAELLQLISSGQELPPSAVSPDVLPEGQTPIQDAVAQLQQRAAQLLVEVDHPYEQDRFPISATSPPPTEEEYLKSTLETEAVEAPIFAPGPSKSTVTSDEITLDAEAVEIPVFAPGITSQEAPSSTTISNDNENDPAPDMSVPQPTSQTPPPLTSVSTPITPSDPPPVSTPSVSSAPLTPRSSPPPAPSPANQPLPPLERPFPSPITDALNAEVSPSTEDNTVATVALLYFDFRDSVRKLASLTPVAPDVPGHSTETEEQDARVEYSMTKSQIQLTADEAKLWEELASPAPYSPDSYSPVQTLSALSQRADLISQSYQRRTHPPTTQTYDETKELLRAMGVPCMDTIGTYEAEALASALVLNGFADYVASEDTDVVIYEAPLIRNITSRNGPLMVLSGLEIRTALELDRSSFIDFALLLGTDFSQRIKNVGPSRALKFIRQHKSIERVIEAETKFTPRVPAATYLAEVEVARLVFQTLPPLPDANLLEQAKDEEGLVVLLQRFGLGKLLMADESWDFEEALQGNYFSDDPSA</sequence>
<dbReference type="Gene3D" id="1.10.150.20">
    <property type="entry name" value="5' to 3' exonuclease, C-terminal subdomain"/>
    <property type="match status" value="1"/>
</dbReference>
<dbReference type="SMART" id="SM00279">
    <property type="entry name" value="HhH2"/>
    <property type="match status" value="1"/>
</dbReference>
<evidence type="ECO:0000256" key="5">
    <source>
        <dbReference type="ARBA" id="ARBA00022801"/>
    </source>
</evidence>
<gene>
    <name evidence="10" type="ORF">B0H17DRAFT_1091929</name>
</gene>
<dbReference type="GO" id="GO:0017108">
    <property type="term" value="F:5'-flap endonuclease activity"/>
    <property type="evidence" value="ECO:0007669"/>
    <property type="project" value="TreeGrafter"/>
</dbReference>
<evidence type="ECO:0000259" key="9">
    <source>
        <dbReference type="SMART" id="SM00485"/>
    </source>
</evidence>
<comment type="cofactor">
    <cofactor evidence="1">
        <name>Mg(2+)</name>
        <dbReference type="ChEBI" id="CHEBI:18420"/>
    </cofactor>
</comment>
<dbReference type="Gene3D" id="3.40.50.1010">
    <property type="entry name" value="5'-nuclease"/>
    <property type="match status" value="2"/>
</dbReference>
<evidence type="ECO:0000256" key="7">
    <source>
        <dbReference type="SAM" id="MobiDB-lite"/>
    </source>
</evidence>
<evidence type="ECO:0000256" key="4">
    <source>
        <dbReference type="ARBA" id="ARBA00022759"/>
    </source>
</evidence>
<dbReference type="EMBL" id="JARKIE010000223">
    <property type="protein sequence ID" value="KAJ7664312.1"/>
    <property type="molecule type" value="Genomic_DNA"/>
</dbReference>
<dbReference type="GO" id="GO:0005737">
    <property type="term" value="C:cytoplasm"/>
    <property type="evidence" value="ECO:0007669"/>
    <property type="project" value="TreeGrafter"/>
</dbReference>
<evidence type="ECO:0000313" key="11">
    <source>
        <dbReference type="Proteomes" id="UP001221757"/>
    </source>
</evidence>
<dbReference type="SUPFAM" id="SSF47807">
    <property type="entry name" value="5' to 3' exonuclease, C-terminal subdomain"/>
    <property type="match status" value="1"/>
</dbReference>
<dbReference type="InterPro" id="IPR008918">
    <property type="entry name" value="HhH2"/>
</dbReference>
<dbReference type="InterPro" id="IPR029060">
    <property type="entry name" value="PIN-like_dom_sf"/>
</dbReference>
<protein>
    <submittedName>
        <fullName evidence="10">PIN domain-like protein</fullName>
    </submittedName>
</protein>
<keyword evidence="2" id="KW-0540">Nuclease</keyword>
<feature type="compositionally biased region" description="Pro residues" evidence="7">
    <location>
        <begin position="316"/>
        <end position="338"/>
    </location>
</feature>
<keyword evidence="4" id="KW-0255">Endonuclease</keyword>
<dbReference type="GO" id="GO:0008409">
    <property type="term" value="F:5'-3' exonuclease activity"/>
    <property type="evidence" value="ECO:0007669"/>
    <property type="project" value="TreeGrafter"/>
</dbReference>
<evidence type="ECO:0000256" key="6">
    <source>
        <dbReference type="ARBA" id="ARBA00022842"/>
    </source>
</evidence>
<feature type="domain" description="XPG-I" evidence="8">
    <location>
        <begin position="471"/>
        <end position="541"/>
    </location>
</feature>
<feature type="compositionally biased region" description="Low complexity" evidence="7">
    <location>
        <begin position="304"/>
        <end position="315"/>
    </location>
</feature>
<dbReference type="GO" id="GO:0005634">
    <property type="term" value="C:nucleus"/>
    <property type="evidence" value="ECO:0007669"/>
    <property type="project" value="TreeGrafter"/>
</dbReference>
<feature type="compositionally biased region" description="Polar residues" evidence="7">
    <location>
        <begin position="251"/>
        <end position="265"/>
    </location>
</feature>
<keyword evidence="11" id="KW-1185">Reference proteome</keyword>
<dbReference type="GO" id="GO:0003677">
    <property type="term" value="F:DNA binding"/>
    <property type="evidence" value="ECO:0007669"/>
    <property type="project" value="InterPro"/>
</dbReference>
<keyword evidence="6" id="KW-0460">Magnesium</keyword>
<keyword evidence="3" id="KW-0479">Metal-binding</keyword>
<name>A0AAD7CUG8_MYCRO</name>
<feature type="region of interest" description="Disordered" evidence="7">
    <location>
        <begin position="247"/>
        <end position="353"/>
    </location>
</feature>
<dbReference type="GO" id="GO:0046872">
    <property type="term" value="F:metal ion binding"/>
    <property type="evidence" value="ECO:0007669"/>
    <property type="project" value="UniProtKB-KW"/>
</dbReference>
<evidence type="ECO:0000313" key="10">
    <source>
        <dbReference type="EMBL" id="KAJ7664312.1"/>
    </source>
</evidence>
<comment type="caution">
    <text evidence="10">The sequence shown here is derived from an EMBL/GenBank/DDBJ whole genome shotgun (WGS) entry which is preliminary data.</text>
</comment>
<evidence type="ECO:0000259" key="8">
    <source>
        <dbReference type="SMART" id="SM00484"/>
    </source>
</evidence>
<dbReference type="Pfam" id="PF00867">
    <property type="entry name" value="XPG_I"/>
    <property type="match status" value="1"/>
</dbReference>